<evidence type="ECO:0000313" key="7">
    <source>
        <dbReference type="EMBL" id="KAJ9646941.1"/>
    </source>
</evidence>
<accession>A0AA38YF07</accession>
<feature type="transmembrane region" description="Helical" evidence="6">
    <location>
        <begin position="183"/>
        <end position="205"/>
    </location>
</feature>
<keyword evidence="2" id="KW-0813">Transport</keyword>
<evidence type="ECO:0000256" key="2">
    <source>
        <dbReference type="ARBA" id="ARBA00022448"/>
    </source>
</evidence>
<protein>
    <recommendedName>
        <fullName evidence="9">Amino acid transporter</fullName>
    </recommendedName>
</protein>
<dbReference type="GO" id="GO:0006865">
    <property type="term" value="P:amino acid transport"/>
    <property type="evidence" value="ECO:0007669"/>
    <property type="project" value="InterPro"/>
</dbReference>
<dbReference type="PROSITE" id="PS00218">
    <property type="entry name" value="AMINO_ACID_PERMEASE_1"/>
    <property type="match status" value="1"/>
</dbReference>
<feature type="transmembrane region" description="Helical" evidence="6">
    <location>
        <begin position="157"/>
        <end position="177"/>
    </location>
</feature>
<sequence>MPDSIKTQVEVTNNDDSKLAELGYKPELRRQYSPLALAGVAVVVCNSWGAVGGALITGLANGGPPTIIFGWLLVTIMALFTALSLGELASAYPTSAGAYNWVARLSPKKLAAPLSYITGLLNLAAWIFGTTSAGLFLAQCVMALASLANNDLVIERWMTFVVFEAFVVVAFIMATIGDRLMPFVARAGLAWTATGCFVSAIVVLAKSSPKASAKQVFATFINQTGWSSNGIAACIGLINPAFGFSGFDAAVHFAEEVRHPSMAIPRALLAVVGVNCITCLFFIISLFFSVTNYEAVLTTKTGLPIAEMYRQAGGQAVGIGLLLVVFFAGVPAFFDIFIATVRLNWALARDNALPFSKTWAKVNEKLGIPLWSTVLTAVIQLLLALIYIGNTTAFSAILSSSMVLNNLTFIVPVLVNMCQGRRAAKLGDFRLGKALGWTSNIVMCGWTLFTLIFFEFPFVLPVNKVTMNYTVVVLSSTVILGGAWYAARARKYYTGPPEELQGVESMSNVDVQGFPVESKA</sequence>
<dbReference type="PIRSF" id="PIRSF006060">
    <property type="entry name" value="AA_transporter"/>
    <property type="match status" value="1"/>
</dbReference>
<dbReference type="Gene3D" id="1.20.1740.10">
    <property type="entry name" value="Amino acid/polyamine transporter I"/>
    <property type="match status" value="1"/>
</dbReference>
<keyword evidence="5 6" id="KW-0472">Membrane</keyword>
<dbReference type="PANTHER" id="PTHR45649">
    <property type="entry name" value="AMINO-ACID PERMEASE BAT1"/>
    <property type="match status" value="1"/>
</dbReference>
<feature type="transmembrane region" description="Helical" evidence="6">
    <location>
        <begin position="435"/>
        <end position="454"/>
    </location>
</feature>
<gene>
    <name evidence="7" type="ORF">H2204_000633</name>
</gene>
<dbReference type="InterPro" id="IPR002293">
    <property type="entry name" value="AA/rel_permease1"/>
</dbReference>
<evidence type="ECO:0000256" key="4">
    <source>
        <dbReference type="ARBA" id="ARBA00022989"/>
    </source>
</evidence>
<evidence type="ECO:0000256" key="3">
    <source>
        <dbReference type="ARBA" id="ARBA00022692"/>
    </source>
</evidence>
<feature type="transmembrane region" description="Helical" evidence="6">
    <location>
        <begin position="394"/>
        <end position="415"/>
    </location>
</feature>
<dbReference type="GO" id="GO:0022857">
    <property type="term" value="F:transmembrane transporter activity"/>
    <property type="evidence" value="ECO:0007669"/>
    <property type="project" value="InterPro"/>
</dbReference>
<feature type="transmembrane region" description="Helical" evidence="6">
    <location>
        <begin position="317"/>
        <end position="345"/>
    </location>
</feature>
<keyword evidence="4 6" id="KW-1133">Transmembrane helix</keyword>
<reference evidence="7" key="1">
    <citation type="submission" date="2022-10" db="EMBL/GenBank/DDBJ databases">
        <title>Culturing micro-colonial fungi from biological soil crusts in the Mojave desert and describing Neophaeococcomyces mojavensis, and introducing the new genera and species Taxawa tesnikishii.</title>
        <authorList>
            <person name="Kurbessoian T."/>
            <person name="Stajich J.E."/>
        </authorList>
    </citation>
    <scope>NUCLEOTIDE SEQUENCE</scope>
    <source>
        <strain evidence="7">TK_35</strain>
    </source>
</reference>
<dbReference type="Proteomes" id="UP001172681">
    <property type="component" value="Unassembled WGS sequence"/>
</dbReference>
<feature type="transmembrane region" description="Helical" evidence="6">
    <location>
        <begin position="466"/>
        <end position="487"/>
    </location>
</feature>
<proteinExistence type="predicted"/>
<evidence type="ECO:0000256" key="1">
    <source>
        <dbReference type="ARBA" id="ARBA00004141"/>
    </source>
</evidence>
<name>A0AA38YF07_9EURO</name>
<feature type="transmembrane region" description="Helical" evidence="6">
    <location>
        <begin position="35"/>
        <end position="56"/>
    </location>
</feature>
<feature type="transmembrane region" description="Helical" evidence="6">
    <location>
        <begin position="267"/>
        <end position="288"/>
    </location>
</feature>
<evidence type="ECO:0000256" key="5">
    <source>
        <dbReference type="ARBA" id="ARBA00023136"/>
    </source>
</evidence>
<keyword evidence="8" id="KW-1185">Reference proteome</keyword>
<evidence type="ECO:0000256" key="6">
    <source>
        <dbReference type="SAM" id="Phobius"/>
    </source>
</evidence>
<evidence type="ECO:0000313" key="8">
    <source>
        <dbReference type="Proteomes" id="UP001172681"/>
    </source>
</evidence>
<keyword evidence="3 6" id="KW-0812">Transmembrane</keyword>
<dbReference type="Pfam" id="PF13520">
    <property type="entry name" value="AA_permease_2"/>
    <property type="match status" value="1"/>
</dbReference>
<feature type="transmembrane region" description="Helical" evidence="6">
    <location>
        <begin position="68"/>
        <end position="89"/>
    </location>
</feature>
<comment type="subcellular location">
    <subcellularLocation>
        <location evidence="1">Membrane</location>
        <topology evidence="1">Multi-pass membrane protein</topology>
    </subcellularLocation>
</comment>
<dbReference type="GO" id="GO:0016020">
    <property type="term" value="C:membrane"/>
    <property type="evidence" value="ECO:0007669"/>
    <property type="project" value="UniProtKB-SubCell"/>
</dbReference>
<dbReference type="InterPro" id="IPR004840">
    <property type="entry name" value="Amino_acid_permease_CS"/>
</dbReference>
<dbReference type="PANTHER" id="PTHR45649:SF7">
    <property type="entry name" value="CHOLINE TRANSPORT PROTEIN"/>
    <property type="match status" value="1"/>
</dbReference>
<feature type="transmembrane region" description="Helical" evidence="6">
    <location>
        <begin position="110"/>
        <end position="128"/>
    </location>
</feature>
<evidence type="ECO:0008006" key="9">
    <source>
        <dbReference type="Google" id="ProtNLM"/>
    </source>
</evidence>
<dbReference type="AlphaFoldDB" id="A0AA38YF07"/>
<organism evidence="7 8">
    <name type="scientific">Knufia peltigerae</name>
    <dbReference type="NCBI Taxonomy" id="1002370"/>
    <lineage>
        <taxon>Eukaryota</taxon>
        <taxon>Fungi</taxon>
        <taxon>Dikarya</taxon>
        <taxon>Ascomycota</taxon>
        <taxon>Pezizomycotina</taxon>
        <taxon>Eurotiomycetes</taxon>
        <taxon>Chaetothyriomycetidae</taxon>
        <taxon>Chaetothyriales</taxon>
        <taxon>Trichomeriaceae</taxon>
        <taxon>Knufia</taxon>
    </lineage>
</organism>
<feature type="transmembrane region" description="Helical" evidence="6">
    <location>
        <begin position="366"/>
        <end position="388"/>
    </location>
</feature>
<comment type="caution">
    <text evidence="7">The sequence shown here is derived from an EMBL/GenBank/DDBJ whole genome shotgun (WGS) entry which is preliminary data.</text>
</comment>
<dbReference type="EMBL" id="JAPDRN010000002">
    <property type="protein sequence ID" value="KAJ9646941.1"/>
    <property type="molecule type" value="Genomic_DNA"/>
</dbReference>